<name>A0A8C5RG82_LATLA</name>
<keyword evidence="2" id="KW-1185">Reference proteome</keyword>
<reference evidence="1" key="1">
    <citation type="submission" date="2025-08" db="UniProtKB">
        <authorList>
            <consortium name="Ensembl"/>
        </authorList>
    </citation>
    <scope>IDENTIFICATION</scope>
</reference>
<protein>
    <submittedName>
        <fullName evidence="1">Uncharacterized protein</fullName>
    </submittedName>
</protein>
<dbReference type="Ensembl" id="ENSLLTT00000003068.1">
    <property type="protein sequence ID" value="ENSLLTP00000002948.1"/>
    <property type="gene ID" value="ENSLLTG00000002255.1"/>
</dbReference>
<evidence type="ECO:0000313" key="2">
    <source>
        <dbReference type="Proteomes" id="UP000694406"/>
    </source>
</evidence>
<dbReference type="AlphaFoldDB" id="A0A8C5RG82"/>
<organism evidence="1 2">
    <name type="scientific">Laticauda laticaudata</name>
    <name type="common">Blue-ringed sea krait</name>
    <name type="synonym">Blue-lipped sea krait</name>
    <dbReference type="NCBI Taxonomy" id="8630"/>
    <lineage>
        <taxon>Eukaryota</taxon>
        <taxon>Metazoa</taxon>
        <taxon>Chordata</taxon>
        <taxon>Craniata</taxon>
        <taxon>Vertebrata</taxon>
        <taxon>Euteleostomi</taxon>
        <taxon>Lepidosauria</taxon>
        <taxon>Squamata</taxon>
        <taxon>Bifurcata</taxon>
        <taxon>Unidentata</taxon>
        <taxon>Episquamata</taxon>
        <taxon>Toxicofera</taxon>
        <taxon>Serpentes</taxon>
        <taxon>Colubroidea</taxon>
        <taxon>Elapidae</taxon>
        <taxon>Laticaudinae</taxon>
        <taxon>Laticauda</taxon>
    </lineage>
</organism>
<reference evidence="1" key="2">
    <citation type="submission" date="2025-09" db="UniProtKB">
        <authorList>
            <consortium name="Ensembl"/>
        </authorList>
    </citation>
    <scope>IDENTIFICATION</scope>
</reference>
<accession>A0A8C5RG82</accession>
<sequence length="57" mass="6557">MANRAIQDEQVIALTKWDPLEKEMATYFSIFAMKIPWTMSPSGQKVSNIFHHSFLIG</sequence>
<proteinExistence type="predicted"/>
<dbReference type="Proteomes" id="UP000694406">
    <property type="component" value="Unplaced"/>
</dbReference>
<evidence type="ECO:0000313" key="1">
    <source>
        <dbReference type="Ensembl" id="ENSLLTP00000002948.1"/>
    </source>
</evidence>